<accession>A0A1G7SQC8</accession>
<dbReference type="GO" id="GO:0034599">
    <property type="term" value="P:cellular response to oxidative stress"/>
    <property type="evidence" value="ECO:0007669"/>
    <property type="project" value="TreeGrafter"/>
</dbReference>
<dbReference type="PIRSF" id="PIRSF000303">
    <property type="entry name" value="Glutathion_perox"/>
    <property type="match status" value="1"/>
</dbReference>
<comment type="similarity">
    <text evidence="1 5">Belongs to the glutathione peroxidase family.</text>
</comment>
<dbReference type="PROSITE" id="PS51355">
    <property type="entry name" value="GLUTATHIONE_PEROXID_3"/>
    <property type="match status" value="1"/>
</dbReference>
<evidence type="ECO:0000256" key="5">
    <source>
        <dbReference type="RuleBase" id="RU000499"/>
    </source>
</evidence>
<dbReference type="GO" id="GO:0004601">
    <property type="term" value="F:peroxidase activity"/>
    <property type="evidence" value="ECO:0007669"/>
    <property type="project" value="UniProtKB-KW"/>
</dbReference>
<dbReference type="InterPro" id="IPR013766">
    <property type="entry name" value="Thioredoxin_domain"/>
</dbReference>
<evidence type="ECO:0000256" key="3">
    <source>
        <dbReference type="ARBA" id="ARBA00023002"/>
    </source>
</evidence>
<dbReference type="InterPro" id="IPR000889">
    <property type="entry name" value="Glutathione_peroxidase"/>
</dbReference>
<evidence type="ECO:0000313" key="8">
    <source>
        <dbReference type="Proteomes" id="UP000183812"/>
    </source>
</evidence>
<organism evidence="7 8">
    <name type="scientific">Rhodobacter capsulatus</name>
    <name type="common">Rhodopseudomonas capsulata</name>
    <dbReference type="NCBI Taxonomy" id="1061"/>
    <lineage>
        <taxon>Bacteria</taxon>
        <taxon>Pseudomonadati</taxon>
        <taxon>Pseudomonadota</taxon>
        <taxon>Alphaproteobacteria</taxon>
        <taxon>Rhodobacterales</taxon>
        <taxon>Rhodobacter group</taxon>
        <taxon>Rhodobacter</taxon>
    </lineage>
</organism>
<protein>
    <recommendedName>
        <fullName evidence="5">Glutathione peroxidase</fullName>
    </recommendedName>
</protein>
<evidence type="ECO:0000256" key="4">
    <source>
        <dbReference type="PIRSR" id="PIRSR000303-1"/>
    </source>
</evidence>
<dbReference type="RefSeq" id="WP_074556226.1">
    <property type="nucleotide sequence ID" value="NZ_CP119563.1"/>
</dbReference>
<dbReference type="PANTHER" id="PTHR11592">
    <property type="entry name" value="GLUTATHIONE PEROXIDASE"/>
    <property type="match status" value="1"/>
</dbReference>
<dbReference type="AlphaFoldDB" id="A0A1G7SQC8"/>
<gene>
    <name evidence="7" type="ORF">SAMN04244550_03661</name>
</gene>
<evidence type="ECO:0000256" key="1">
    <source>
        <dbReference type="ARBA" id="ARBA00006926"/>
    </source>
</evidence>
<feature type="domain" description="Thioredoxin" evidence="6">
    <location>
        <begin position="22"/>
        <end position="181"/>
    </location>
</feature>
<proteinExistence type="inferred from homology"/>
<feature type="active site" evidence="4">
    <location>
        <position position="61"/>
    </location>
</feature>
<name>A0A1G7SQC8_RHOCA</name>
<reference evidence="7 8" key="1">
    <citation type="submission" date="2016-10" db="EMBL/GenBank/DDBJ databases">
        <authorList>
            <person name="de Groot N.N."/>
        </authorList>
    </citation>
    <scope>NUCLEOTIDE SEQUENCE [LARGE SCALE GENOMIC DNA]</scope>
    <source>
        <strain evidence="8">DSM 938 / 37b4</strain>
    </source>
</reference>
<dbReference type="InterPro" id="IPR036249">
    <property type="entry name" value="Thioredoxin-like_sf"/>
</dbReference>
<dbReference type="CDD" id="cd00340">
    <property type="entry name" value="GSH_Peroxidase"/>
    <property type="match status" value="1"/>
</dbReference>
<evidence type="ECO:0000259" key="6">
    <source>
        <dbReference type="PROSITE" id="PS51352"/>
    </source>
</evidence>
<dbReference type="OrthoDB" id="9785502at2"/>
<dbReference type="PROSITE" id="PS51352">
    <property type="entry name" value="THIOREDOXIN_2"/>
    <property type="match status" value="1"/>
</dbReference>
<dbReference type="Proteomes" id="UP000183812">
    <property type="component" value="Unassembled WGS sequence"/>
</dbReference>
<dbReference type="EMBL" id="FNAY01000045">
    <property type="protein sequence ID" value="SDG25316.1"/>
    <property type="molecule type" value="Genomic_DNA"/>
</dbReference>
<evidence type="ECO:0000256" key="2">
    <source>
        <dbReference type="ARBA" id="ARBA00022559"/>
    </source>
</evidence>
<evidence type="ECO:0000313" key="7">
    <source>
        <dbReference type="EMBL" id="SDG25316.1"/>
    </source>
</evidence>
<sequence>MSFRLNRRVFIAGGISLLADAAARADPAPVFRFDPIGGGEPIELARWRGHPVLVVNTASHCSFRAQLGDLQQFHEAWGPRGLRLLAVPSDDFGKEFDTAAETKAYCETVWGMTVPMSEPVVLLGEAAHPFYRWLRETRGFVPNWNFNKVLLDGAGQVVTTWGAPVKPGSEEMKQIIAPLLTS</sequence>
<dbReference type="Gene3D" id="3.40.30.10">
    <property type="entry name" value="Glutaredoxin"/>
    <property type="match status" value="1"/>
</dbReference>
<dbReference type="PRINTS" id="PR01011">
    <property type="entry name" value="GLUTPROXDASE"/>
</dbReference>
<dbReference type="Pfam" id="PF00255">
    <property type="entry name" value="GSHPx"/>
    <property type="match status" value="1"/>
</dbReference>
<keyword evidence="3 5" id="KW-0560">Oxidoreductase</keyword>
<dbReference type="PANTHER" id="PTHR11592:SF78">
    <property type="entry name" value="GLUTATHIONE PEROXIDASE"/>
    <property type="match status" value="1"/>
</dbReference>
<dbReference type="SUPFAM" id="SSF52833">
    <property type="entry name" value="Thioredoxin-like"/>
    <property type="match status" value="1"/>
</dbReference>
<keyword evidence="2 5" id="KW-0575">Peroxidase</keyword>